<proteinExistence type="predicted"/>
<evidence type="ECO:0000313" key="1">
    <source>
        <dbReference type="EMBL" id="TFZ84214.1"/>
    </source>
</evidence>
<dbReference type="EMBL" id="SRIO01000001">
    <property type="protein sequence ID" value="TFZ84214.1"/>
    <property type="molecule type" value="Genomic_DNA"/>
</dbReference>
<accession>A0A4Z0FD90</accession>
<reference evidence="1 2" key="1">
    <citation type="journal article" date="2019" name="ISME J.">
        <title>Candidatus Macondimonas diazotrophica, a novel gammaproteobacterial genus dominating crude-oil-contaminated coastal sediments.</title>
        <authorList>
            <person name="Karthikeyan S."/>
            <person name="Konstantinidis K."/>
        </authorList>
    </citation>
    <scope>NUCLEOTIDE SEQUENCE [LARGE SCALE GENOMIC DNA]</scope>
    <source>
        <strain evidence="1 2">KTK01</strain>
    </source>
</reference>
<sequence length="100" mass="11614">MSCPDWVALVRNPSLPATVAAVTLVETHIWRVLLTAERGYKIKKPADFGFLDFSTLERRRHFCEEELRLNAASRRCYTVAECRLPARRTIRGSIRDRPER</sequence>
<keyword evidence="2" id="KW-1185">Reference proteome</keyword>
<dbReference type="OrthoDB" id="9810277at2"/>
<name>A0A4Z0FD90_9GAMM</name>
<dbReference type="RefSeq" id="WP_135280574.1">
    <property type="nucleotide sequence ID" value="NZ_SRIO01000001.1"/>
</dbReference>
<dbReference type="Proteomes" id="UP000297890">
    <property type="component" value="Unassembled WGS sequence"/>
</dbReference>
<gene>
    <name evidence="1" type="ORF">E4680_01390</name>
</gene>
<comment type="caution">
    <text evidence="1">The sequence shown here is derived from an EMBL/GenBank/DDBJ whole genome shotgun (WGS) entry which is preliminary data.</text>
</comment>
<organism evidence="1 2">
    <name type="scientific">Candidatus Macondimonas diazotrophica</name>
    <dbReference type="NCBI Taxonomy" id="2305248"/>
    <lineage>
        <taxon>Bacteria</taxon>
        <taxon>Pseudomonadati</taxon>
        <taxon>Pseudomonadota</taxon>
        <taxon>Gammaproteobacteria</taxon>
        <taxon>Chromatiales</taxon>
        <taxon>Ectothiorhodospiraceae</taxon>
        <taxon>Candidatus Macondimonas</taxon>
    </lineage>
</organism>
<evidence type="ECO:0000313" key="2">
    <source>
        <dbReference type="Proteomes" id="UP000297890"/>
    </source>
</evidence>
<protein>
    <submittedName>
        <fullName evidence="1">Uncharacterized protein</fullName>
    </submittedName>
</protein>
<dbReference type="AlphaFoldDB" id="A0A4Z0FD90"/>